<organism evidence="1 2">
    <name type="scientific">Iphiclides podalirius</name>
    <name type="common">scarce swallowtail</name>
    <dbReference type="NCBI Taxonomy" id="110791"/>
    <lineage>
        <taxon>Eukaryota</taxon>
        <taxon>Metazoa</taxon>
        <taxon>Ecdysozoa</taxon>
        <taxon>Arthropoda</taxon>
        <taxon>Hexapoda</taxon>
        <taxon>Insecta</taxon>
        <taxon>Pterygota</taxon>
        <taxon>Neoptera</taxon>
        <taxon>Endopterygota</taxon>
        <taxon>Lepidoptera</taxon>
        <taxon>Glossata</taxon>
        <taxon>Ditrysia</taxon>
        <taxon>Papilionoidea</taxon>
        <taxon>Papilionidae</taxon>
        <taxon>Papilioninae</taxon>
        <taxon>Iphiclides</taxon>
    </lineage>
</organism>
<accession>A0ABN8IYK9</accession>
<sequence>MPYEKVKHYSDIPFCSECNRDDFYTHFDIQDLILKCENFKNHIIKCRTVGVLKSCSGKFFIFSINLPMSNSNEVKIRVSMKYLKAPPKPTFIPYTVQIFGTVQWKQEPIVFASLVQVINTSMAIRLKETLTSVTMIHLAKVPLEEDEIDKTADENS</sequence>
<feature type="non-terminal residue" evidence="1">
    <location>
        <position position="156"/>
    </location>
</feature>
<proteinExistence type="predicted"/>
<evidence type="ECO:0000313" key="1">
    <source>
        <dbReference type="EMBL" id="CAH2068105.1"/>
    </source>
</evidence>
<evidence type="ECO:0000313" key="2">
    <source>
        <dbReference type="Proteomes" id="UP000837857"/>
    </source>
</evidence>
<name>A0ABN8IYK9_9NEOP</name>
<dbReference type="Proteomes" id="UP000837857">
    <property type="component" value="Chromosome 5"/>
</dbReference>
<protein>
    <submittedName>
        <fullName evidence="1">Uncharacterized protein</fullName>
    </submittedName>
</protein>
<dbReference type="EMBL" id="OW152817">
    <property type="protein sequence ID" value="CAH2068105.1"/>
    <property type="molecule type" value="Genomic_DNA"/>
</dbReference>
<gene>
    <name evidence="1" type="ORF">IPOD504_LOCUS14036</name>
</gene>
<keyword evidence="2" id="KW-1185">Reference proteome</keyword>
<reference evidence="1" key="1">
    <citation type="submission" date="2022-03" db="EMBL/GenBank/DDBJ databases">
        <authorList>
            <person name="Martin H S."/>
        </authorList>
    </citation>
    <scope>NUCLEOTIDE SEQUENCE</scope>
</reference>